<dbReference type="InterPro" id="IPR001304">
    <property type="entry name" value="C-type_lectin-like"/>
</dbReference>
<dbReference type="SUPFAM" id="SSF56436">
    <property type="entry name" value="C-type lectin-like"/>
    <property type="match status" value="1"/>
</dbReference>
<proteinExistence type="predicted"/>
<accession>A0A8J1TEE9</accession>
<organism evidence="1 2">
    <name type="scientific">Owenia fusiformis</name>
    <name type="common">Polychaete worm</name>
    <dbReference type="NCBI Taxonomy" id="6347"/>
    <lineage>
        <taxon>Eukaryota</taxon>
        <taxon>Metazoa</taxon>
        <taxon>Spiralia</taxon>
        <taxon>Lophotrochozoa</taxon>
        <taxon>Annelida</taxon>
        <taxon>Polychaeta</taxon>
        <taxon>Sedentaria</taxon>
        <taxon>Canalipalpata</taxon>
        <taxon>Sabellida</taxon>
        <taxon>Oweniida</taxon>
        <taxon>Oweniidae</taxon>
        <taxon>Owenia</taxon>
    </lineage>
</organism>
<keyword evidence="2" id="KW-1185">Reference proteome</keyword>
<dbReference type="EMBL" id="CAIIXF020000011">
    <property type="protein sequence ID" value="CAH1798295.1"/>
    <property type="molecule type" value="Genomic_DNA"/>
</dbReference>
<dbReference type="Gene3D" id="3.10.100.10">
    <property type="entry name" value="Mannose-Binding Protein A, subunit A"/>
    <property type="match status" value="1"/>
</dbReference>
<dbReference type="InterPro" id="IPR050111">
    <property type="entry name" value="C-type_lectin/snaclec_domain"/>
</dbReference>
<dbReference type="OrthoDB" id="6110379at2759"/>
<evidence type="ECO:0000313" key="2">
    <source>
        <dbReference type="Proteomes" id="UP000749559"/>
    </source>
</evidence>
<protein>
    <submittedName>
        <fullName evidence="1">Uncharacterized protein</fullName>
    </submittedName>
</protein>
<dbReference type="SMART" id="SM00034">
    <property type="entry name" value="CLECT"/>
    <property type="match status" value="1"/>
</dbReference>
<dbReference type="PANTHER" id="PTHR22803">
    <property type="entry name" value="MANNOSE, PHOSPHOLIPASE, LECTIN RECEPTOR RELATED"/>
    <property type="match status" value="1"/>
</dbReference>
<dbReference type="Pfam" id="PF00059">
    <property type="entry name" value="Lectin_C"/>
    <property type="match status" value="1"/>
</dbReference>
<dbReference type="Proteomes" id="UP000749559">
    <property type="component" value="Unassembled WGS sequence"/>
</dbReference>
<gene>
    <name evidence="1" type="ORF">OFUS_LOCUS22452</name>
</gene>
<sequence>MQIISGVVILLCILTAALGFVTEAKAGCQGGFSNYAGHCYFYADSSEPKLTWFEASALCVSKGAYLVNIGSHGEQAYIERMIRNTARENLWIGGNDIGQNQQYWTKGNAVGSTDGYTNWKTGEPSRLHSGNREPCMCIWGDSGDRWNDLDCFARIFYICEHDNSQY</sequence>
<dbReference type="InterPro" id="IPR018378">
    <property type="entry name" value="C-type_lectin_CS"/>
</dbReference>
<dbReference type="CDD" id="cd00037">
    <property type="entry name" value="CLECT"/>
    <property type="match status" value="1"/>
</dbReference>
<dbReference type="PROSITE" id="PS00615">
    <property type="entry name" value="C_TYPE_LECTIN_1"/>
    <property type="match status" value="1"/>
</dbReference>
<reference evidence="1" key="1">
    <citation type="submission" date="2022-03" db="EMBL/GenBank/DDBJ databases">
        <authorList>
            <person name="Martin C."/>
        </authorList>
    </citation>
    <scope>NUCLEOTIDE SEQUENCE</scope>
</reference>
<dbReference type="InterPro" id="IPR016187">
    <property type="entry name" value="CTDL_fold"/>
</dbReference>
<dbReference type="PROSITE" id="PS50041">
    <property type="entry name" value="C_TYPE_LECTIN_2"/>
    <property type="match status" value="1"/>
</dbReference>
<evidence type="ECO:0000313" key="1">
    <source>
        <dbReference type="EMBL" id="CAH1798295.1"/>
    </source>
</evidence>
<name>A0A8J1TEE9_OWEFU</name>
<dbReference type="AlphaFoldDB" id="A0A8J1TEE9"/>
<dbReference type="InterPro" id="IPR016186">
    <property type="entry name" value="C-type_lectin-like/link_sf"/>
</dbReference>
<comment type="caution">
    <text evidence="1">The sequence shown here is derived from an EMBL/GenBank/DDBJ whole genome shotgun (WGS) entry which is preliminary data.</text>
</comment>